<evidence type="ECO:0000256" key="8">
    <source>
        <dbReference type="RuleBase" id="RU000461"/>
    </source>
</evidence>
<gene>
    <name evidence="9" type="ORF">GGQ22_00325</name>
</gene>
<dbReference type="PANTHER" id="PTHR24286">
    <property type="entry name" value="CYTOCHROME P450 26"/>
    <property type="match status" value="1"/>
</dbReference>
<keyword evidence="5 8" id="KW-0560">Oxidoreductase</keyword>
<dbReference type="InterPro" id="IPR036396">
    <property type="entry name" value="Cyt_P450_sf"/>
</dbReference>
<protein>
    <submittedName>
        <fullName evidence="9">Cytochrome P450</fullName>
    </submittedName>
</protein>
<dbReference type="InterPro" id="IPR017972">
    <property type="entry name" value="Cyt_P450_CS"/>
</dbReference>
<dbReference type="Proteomes" id="UP000433406">
    <property type="component" value="Unassembled WGS sequence"/>
</dbReference>
<dbReference type="PANTHER" id="PTHR24286:SF24">
    <property type="entry name" value="LANOSTEROL 14-ALPHA DEMETHYLASE"/>
    <property type="match status" value="1"/>
</dbReference>
<proteinExistence type="inferred from homology"/>
<dbReference type="GO" id="GO:0005506">
    <property type="term" value="F:iron ion binding"/>
    <property type="evidence" value="ECO:0007669"/>
    <property type="project" value="InterPro"/>
</dbReference>
<dbReference type="Gene3D" id="1.10.630.10">
    <property type="entry name" value="Cytochrome P450"/>
    <property type="match status" value="1"/>
</dbReference>
<dbReference type="InterPro" id="IPR001128">
    <property type="entry name" value="Cyt_P450"/>
</dbReference>
<sequence>MLTDPRCFDFPLDVSRRPTRRLRAVDRERGTRSPRPTSLHTTAAQVAHGRAVFSACLDEELRAFPDGSADLDGALLLRRPVSRATTSAVLTPLIDDLDEPTRDVVADGTLRWIDALAPVIGSRRNPSRWSSARRAEDRARRELERELAAAGVDDPAAVATVLAAGIQVPVAAGAWLLVHLAGAPAAASYEPAHVAWETLRVTPPTWMTARVALADSVLAGQTIRAGEVVLVSPLLLGQLPDLVPAVPAGPLDTFDPDRWRRDDVRPGAWLPFGAGPHACPGRSLGLALLTDLAARATSWDLEPAAGTVLDQSRGLFPVPAVVRARLTGAPA</sequence>
<dbReference type="RefSeq" id="WP_154613411.1">
    <property type="nucleotide sequence ID" value="NZ_CP053660.1"/>
</dbReference>
<evidence type="ECO:0000256" key="6">
    <source>
        <dbReference type="ARBA" id="ARBA00023004"/>
    </source>
</evidence>
<keyword evidence="7 8" id="KW-0503">Monooxygenase</keyword>
<dbReference type="SUPFAM" id="SSF48264">
    <property type="entry name" value="Cytochrome P450"/>
    <property type="match status" value="1"/>
</dbReference>
<evidence type="ECO:0000256" key="2">
    <source>
        <dbReference type="ARBA" id="ARBA00010617"/>
    </source>
</evidence>
<dbReference type="AlphaFoldDB" id="A0A6I3JA57"/>
<evidence type="ECO:0000256" key="5">
    <source>
        <dbReference type="ARBA" id="ARBA00023002"/>
    </source>
</evidence>
<evidence type="ECO:0000256" key="3">
    <source>
        <dbReference type="ARBA" id="ARBA00022617"/>
    </source>
</evidence>
<comment type="similarity">
    <text evidence="2 8">Belongs to the cytochrome P450 family.</text>
</comment>
<reference evidence="9 10" key="1">
    <citation type="submission" date="2019-10" db="EMBL/GenBank/DDBJ databases">
        <title>Nocardioides novel species isolated from the excrement of Marmot.</title>
        <authorList>
            <person name="Zhang G."/>
        </authorList>
    </citation>
    <scope>NUCLEOTIDE SEQUENCE [LARGE SCALE GENOMIC DNA]</scope>
    <source>
        <strain evidence="10">zg-579</strain>
    </source>
</reference>
<name>A0A6I3JA57_9ACTN</name>
<organism evidence="9 10">
    <name type="scientific">Nocardioides marmotae</name>
    <dbReference type="NCBI Taxonomy" id="2663857"/>
    <lineage>
        <taxon>Bacteria</taxon>
        <taxon>Bacillati</taxon>
        <taxon>Actinomycetota</taxon>
        <taxon>Actinomycetes</taxon>
        <taxon>Propionibacteriales</taxon>
        <taxon>Nocardioidaceae</taxon>
        <taxon>Nocardioides</taxon>
    </lineage>
</organism>
<evidence type="ECO:0000256" key="1">
    <source>
        <dbReference type="ARBA" id="ARBA00001971"/>
    </source>
</evidence>
<comment type="caution">
    <text evidence="9">The sequence shown here is derived from an EMBL/GenBank/DDBJ whole genome shotgun (WGS) entry which is preliminary data.</text>
</comment>
<dbReference type="GO" id="GO:0016705">
    <property type="term" value="F:oxidoreductase activity, acting on paired donors, with incorporation or reduction of molecular oxygen"/>
    <property type="evidence" value="ECO:0007669"/>
    <property type="project" value="InterPro"/>
</dbReference>
<accession>A0A6I3JA57</accession>
<dbReference type="GO" id="GO:0004497">
    <property type="term" value="F:monooxygenase activity"/>
    <property type="evidence" value="ECO:0007669"/>
    <property type="project" value="UniProtKB-KW"/>
</dbReference>
<dbReference type="GO" id="GO:0020037">
    <property type="term" value="F:heme binding"/>
    <property type="evidence" value="ECO:0007669"/>
    <property type="project" value="InterPro"/>
</dbReference>
<dbReference type="PROSITE" id="PS00086">
    <property type="entry name" value="CYTOCHROME_P450"/>
    <property type="match status" value="1"/>
</dbReference>
<evidence type="ECO:0000256" key="4">
    <source>
        <dbReference type="ARBA" id="ARBA00022723"/>
    </source>
</evidence>
<evidence type="ECO:0000313" key="10">
    <source>
        <dbReference type="Proteomes" id="UP000433406"/>
    </source>
</evidence>
<keyword evidence="4 8" id="KW-0479">Metal-binding</keyword>
<evidence type="ECO:0000313" key="9">
    <source>
        <dbReference type="EMBL" id="MTB93515.1"/>
    </source>
</evidence>
<dbReference type="Pfam" id="PF00067">
    <property type="entry name" value="p450"/>
    <property type="match status" value="1"/>
</dbReference>
<dbReference type="EMBL" id="WLCI01000002">
    <property type="protein sequence ID" value="MTB93515.1"/>
    <property type="molecule type" value="Genomic_DNA"/>
</dbReference>
<dbReference type="InterPro" id="IPR002397">
    <property type="entry name" value="Cyt_P450_B"/>
</dbReference>
<evidence type="ECO:0000256" key="7">
    <source>
        <dbReference type="ARBA" id="ARBA00023033"/>
    </source>
</evidence>
<keyword evidence="6 8" id="KW-0408">Iron</keyword>
<dbReference type="GO" id="GO:0016125">
    <property type="term" value="P:sterol metabolic process"/>
    <property type="evidence" value="ECO:0007669"/>
    <property type="project" value="TreeGrafter"/>
</dbReference>
<keyword evidence="3 8" id="KW-0349">Heme</keyword>
<comment type="cofactor">
    <cofactor evidence="1">
        <name>heme</name>
        <dbReference type="ChEBI" id="CHEBI:30413"/>
    </cofactor>
</comment>
<keyword evidence="10" id="KW-1185">Reference proteome</keyword>
<dbReference type="PRINTS" id="PR00359">
    <property type="entry name" value="BP450"/>
</dbReference>